<proteinExistence type="predicted"/>
<dbReference type="EMBL" id="ML119705">
    <property type="protein sequence ID" value="RPA78915.1"/>
    <property type="molecule type" value="Genomic_DNA"/>
</dbReference>
<evidence type="ECO:0000313" key="1">
    <source>
        <dbReference type="EMBL" id="RPA78915.1"/>
    </source>
</evidence>
<accession>A0A3N4HYH7</accession>
<evidence type="ECO:0000313" key="2">
    <source>
        <dbReference type="Proteomes" id="UP000275078"/>
    </source>
</evidence>
<dbReference type="AlphaFoldDB" id="A0A3N4HYH7"/>
<gene>
    <name evidence="1" type="ORF">BJ508DRAFT_378009</name>
</gene>
<sequence length="237" mass="27295">MFLGIIPKFTPTDCFTGIHWEKLNIAIATLNYDELFDLDGYFASRAEGNIRTYFFTAVVDQAAVIYPAKVLKLEQGKRTRQAGARVLQDETEDGRHPENIDFHTANPFFEGFNLGMSEVVRDRPTTPIQRCLPISGMRQRGPPHLSEPSIALLSIPELYDMRKLSLGNFVAQNDSKWIQKHAYGLEMIHSCVSTRYMVWMEYLNIFDYTCNRHVARYLQVLKIDCMLRDIGGSYRQD</sequence>
<dbReference type="Proteomes" id="UP000275078">
    <property type="component" value="Unassembled WGS sequence"/>
</dbReference>
<protein>
    <submittedName>
        <fullName evidence="1">Uncharacterized protein</fullName>
    </submittedName>
</protein>
<reference evidence="1 2" key="1">
    <citation type="journal article" date="2018" name="Nat. Ecol. Evol.">
        <title>Pezizomycetes genomes reveal the molecular basis of ectomycorrhizal truffle lifestyle.</title>
        <authorList>
            <person name="Murat C."/>
            <person name="Payen T."/>
            <person name="Noel B."/>
            <person name="Kuo A."/>
            <person name="Morin E."/>
            <person name="Chen J."/>
            <person name="Kohler A."/>
            <person name="Krizsan K."/>
            <person name="Balestrini R."/>
            <person name="Da Silva C."/>
            <person name="Montanini B."/>
            <person name="Hainaut M."/>
            <person name="Levati E."/>
            <person name="Barry K.W."/>
            <person name="Belfiori B."/>
            <person name="Cichocki N."/>
            <person name="Clum A."/>
            <person name="Dockter R.B."/>
            <person name="Fauchery L."/>
            <person name="Guy J."/>
            <person name="Iotti M."/>
            <person name="Le Tacon F."/>
            <person name="Lindquist E.A."/>
            <person name="Lipzen A."/>
            <person name="Malagnac F."/>
            <person name="Mello A."/>
            <person name="Molinier V."/>
            <person name="Miyauchi S."/>
            <person name="Poulain J."/>
            <person name="Riccioni C."/>
            <person name="Rubini A."/>
            <person name="Sitrit Y."/>
            <person name="Splivallo R."/>
            <person name="Traeger S."/>
            <person name="Wang M."/>
            <person name="Zifcakova L."/>
            <person name="Wipf D."/>
            <person name="Zambonelli A."/>
            <person name="Paolocci F."/>
            <person name="Nowrousian M."/>
            <person name="Ottonello S."/>
            <person name="Baldrian P."/>
            <person name="Spatafora J.W."/>
            <person name="Henrissat B."/>
            <person name="Nagy L.G."/>
            <person name="Aury J.M."/>
            <person name="Wincker P."/>
            <person name="Grigoriev I.V."/>
            <person name="Bonfante P."/>
            <person name="Martin F.M."/>
        </authorList>
    </citation>
    <scope>NUCLEOTIDE SEQUENCE [LARGE SCALE GENOMIC DNA]</scope>
    <source>
        <strain evidence="1 2">RN42</strain>
    </source>
</reference>
<organism evidence="1 2">
    <name type="scientific">Ascobolus immersus RN42</name>
    <dbReference type="NCBI Taxonomy" id="1160509"/>
    <lineage>
        <taxon>Eukaryota</taxon>
        <taxon>Fungi</taxon>
        <taxon>Dikarya</taxon>
        <taxon>Ascomycota</taxon>
        <taxon>Pezizomycotina</taxon>
        <taxon>Pezizomycetes</taxon>
        <taxon>Pezizales</taxon>
        <taxon>Ascobolaceae</taxon>
        <taxon>Ascobolus</taxon>
    </lineage>
</organism>
<keyword evidence="2" id="KW-1185">Reference proteome</keyword>
<name>A0A3N4HYH7_ASCIM</name>